<protein>
    <submittedName>
        <fullName evidence="2">DUF45 domain-containing protein</fullName>
    </submittedName>
</protein>
<comment type="caution">
    <text evidence="2">The sequence shown here is derived from an EMBL/GenBank/DDBJ whole genome shotgun (WGS) entry which is preliminary data.</text>
</comment>
<name>A0AA42DSI6_9FIRM</name>
<evidence type="ECO:0000313" key="3">
    <source>
        <dbReference type="Proteomes" id="UP001169242"/>
    </source>
</evidence>
<gene>
    <name evidence="2" type="ORF">PBV87_21875</name>
</gene>
<dbReference type="RefSeq" id="WP_053985768.1">
    <property type="nucleotide sequence ID" value="NZ_JAQIFT010000072.1"/>
</dbReference>
<evidence type="ECO:0000313" key="2">
    <source>
        <dbReference type="EMBL" id="MDA3734128.1"/>
    </source>
</evidence>
<dbReference type="EMBL" id="JAQIFT010000072">
    <property type="protein sequence ID" value="MDA3734128.1"/>
    <property type="molecule type" value="Genomic_DNA"/>
</dbReference>
<dbReference type="AlphaFoldDB" id="A0AA42DSI6"/>
<dbReference type="Proteomes" id="UP001169242">
    <property type="component" value="Unassembled WGS sequence"/>
</dbReference>
<dbReference type="Pfam" id="PF01863">
    <property type="entry name" value="YgjP-like"/>
    <property type="match status" value="1"/>
</dbReference>
<keyword evidence="3" id="KW-1185">Reference proteome</keyword>
<accession>A0AA42DSI6</accession>
<reference evidence="2" key="1">
    <citation type="journal article" date="2023" name="Int. J. Syst. Evol. Microbiol.">
        <title>&lt;i&gt;Holtiella tumoricola&lt;/i&gt; gen. nov. sp. nov., isolated from a human clinical sample.</title>
        <authorList>
            <person name="Allen-Vercoe E."/>
            <person name="Daigneault M.C."/>
            <person name="Vancuren S.J."/>
            <person name="Cochrane K."/>
            <person name="O'Neal L.L."/>
            <person name="Sankaranarayanan K."/>
            <person name="Lawson P.A."/>
        </authorList>
    </citation>
    <scope>NUCLEOTIDE SEQUENCE</scope>
    <source>
        <strain evidence="2">CC70A</strain>
    </source>
</reference>
<dbReference type="InterPro" id="IPR002725">
    <property type="entry name" value="YgjP-like_metallopeptidase"/>
</dbReference>
<proteinExistence type="predicted"/>
<evidence type="ECO:0000259" key="1">
    <source>
        <dbReference type="Pfam" id="PF01863"/>
    </source>
</evidence>
<feature type="domain" description="YgjP-like metallopeptidase" evidence="1">
    <location>
        <begin position="23"/>
        <end position="186"/>
    </location>
</feature>
<organism evidence="2 3">
    <name type="scientific">Holtiella tumoricola</name>
    <dbReference type="NCBI Taxonomy" id="3018743"/>
    <lineage>
        <taxon>Bacteria</taxon>
        <taxon>Bacillati</taxon>
        <taxon>Bacillota</taxon>
        <taxon>Clostridia</taxon>
        <taxon>Lachnospirales</taxon>
        <taxon>Cellulosilyticaceae</taxon>
        <taxon>Holtiella</taxon>
    </lineage>
</organism>
<sequence>MKLSFNFEGTKIDYDLTYKKRTSIAINVDEDGSVKVLAPVGTPLFSVMDKVKGNADWILGELLRIQRAKEYANHCMYLGKNYGIEFVEDETKENPVVKLVRGKFVVEGQNITKETMMLPLCEWYITKTMSKLKERVKVYNEQFEKMPKKVDVKILQNRLWYIDEDQIIFDVNIGVGPVNLIDSVLVEALCRFNGIEDSNSVLAKMVPESEQAREWVNINKDRFIFR</sequence>